<organism evidence="2 3">
    <name type="scientific">Chitinophaga agrisoli</name>
    <dbReference type="NCBI Taxonomy" id="2607653"/>
    <lineage>
        <taxon>Bacteria</taxon>
        <taxon>Pseudomonadati</taxon>
        <taxon>Bacteroidota</taxon>
        <taxon>Chitinophagia</taxon>
        <taxon>Chitinophagales</taxon>
        <taxon>Chitinophagaceae</taxon>
        <taxon>Chitinophaga</taxon>
    </lineage>
</organism>
<dbReference type="Proteomes" id="UP000324611">
    <property type="component" value="Unassembled WGS sequence"/>
</dbReference>
<evidence type="ECO:0000313" key="2">
    <source>
        <dbReference type="EMBL" id="KAA2245834.1"/>
    </source>
</evidence>
<evidence type="ECO:0000259" key="1">
    <source>
        <dbReference type="Pfam" id="PF17761"/>
    </source>
</evidence>
<keyword evidence="3" id="KW-1185">Reference proteome</keyword>
<dbReference type="AlphaFoldDB" id="A0A5B2W3X3"/>
<name>A0A5B2W3X3_9BACT</name>
<protein>
    <submittedName>
        <fullName evidence="2">DUF1016 domain-containing protein</fullName>
    </submittedName>
</protein>
<accession>A0A5B2W3X3</accession>
<dbReference type="Pfam" id="PF17761">
    <property type="entry name" value="DUF1016_N"/>
    <property type="match status" value="1"/>
</dbReference>
<sequence>MAHTLCAQLIQTFSCKSFASKKKSPLFANKISNRFVDKTLLTEIKSIITQARENAIRAVDHERVLMYWHIGKRIFEEEQQGQDRAGYGGVLN</sequence>
<feature type="domain" description="YhcG N-terminal" evidence="1">
    <location>
        <begin position="43"/>
        <end position="88"/>
    </location>
</feature>
<proteinExistence type="predicted"/>
<reference evidence="2 3" key="2">
    <citation type="submission" date="2019-09" db="EMBL/GenBank/DDBJ databases">
        <authorList>
            <person name="Jin C."/>
        </authorList>
    </citation>
    <scope>NUCLEOTIDE SEQUENCE [LARGE SCALE GENOMIC DNA]</scope>
    <source>
        <strain evidence="2 3">BN140078</strain>
    </source>
</reference>
<evidence type="ECO:0000313" key="3">
    <source>
        <dbReference type="Proteomes" id="UP000324611"/>
    </source>
</evidence>
<dbReference type="InterPro" id="IPR041527">
    <property type="entry name" value="YhcG_N"/>
</dbReference>
<comment type="caution">
    <text evidence="2">The sequence shown here is derived from an EMBL/GenBank/DDBJ whole genome shotgun (WGS) entry which is preliminary data.</text>
</comment>
<dbReference type="EMBL" id="VUOC01000001">
    <property type="protein sequence ID" value="KAA2245834.1"/>
    <property type="molecule type" value="Genomic_DNA"/>
</dbReference>
<gene>
    <name evidence="2" type="ORF">F0L74_03335</name>
</gene>
<reference evidence="2 3" key="1">
    <citation type="submission" date="2019-09" db="EMBL/GenBank/DDBJ databases">
        <title>Chitinophaga ginsengihumi sp. nov., isolated from soil of ginseng rhizosphere.</title>
        <authorList>
            <person name="Lee J."/>
        </authorList>
    </citation>
    <scope>NUCLEOTIDE SEQUENCE [LARGE SCALE GENOMIC DNA]</scope>
    <source>
        <strain evidence="2 3">BN140078</strain>
    </source>
</reference>